<evidence type="ECO:0000313" key="5">
    <source>
        <dbReference type="Proteomes" id="UP001140293"/>
    </source>
</evidence>
<comment type="caution">
    <text evidence="4">The sequence shown here is derived from an EMBL/GenBank/DDBJ whole genome shotgun (WGS) entry which is preliminary data.</text>
</comment>
<dbReference type="PANTHER" id="PTHR34106">
    <property type="entry name" value="GLYCOSIDASE"/>
    <property type="match status" value="1"/>
</dbReference>
<reference evidence="4" key="2">
    <citation type="journal article" date="2022" name="BMC Genomics">
        <title>Comparative genome analysis of mycobacteria focusing on tRNA and non-coding RNA.</title>
        <authorList>
            <person name="Behra P.R.K."/>
            <person name="Pettersson B.M.F."/>
            <person name="Ramesh M."/>
            <person name="Das S."/>
            <person name="Dasgupta S."/>
            <person name="Kirsebom L.A."/>
        </authorList>
    </citation>
    <scope>NUCLEOTIDE SEQUENCE</scope>
    <source>
        <strain evidence="4">DSM 44615</strain>
    </source>
</reference>
<name>A0A9X2YTN4_9MYCO</name>
<sequence length="498" mass="53824">MTSVASPLATRSPVRLTPDRSRVITQLFVPGQEGFEHQESRAGVVLRRILALDEDEVRSTLDDVLTRFQGRHRDMVGTFRRHARELADRLDRDVELTPERVLLVGAAFTSEYAIEGAALCNPSMVAHPDQTDVPAGSLRFVMSVRGIGEGHRSSIGFRTGTVDAAGGVLLDAPPAYASVGITDATLLESAVFRSELTRLDEAGEAADYVLDALGDSFTRADLSERLDRLNTHLSTRGHARKTIDAIQVIAERTYGIRFSDEVPLSERVLVPAMGAEAGGMEDARFLRFVDEDGSVTYYASYTAYSGTLISQQLLATTDFQTFTSTPMVGAAAANKGLGLFPRRIAGRYAAMSRSDRETNSIAFSDHRCVWTDASPCQVPEQAWEVLQLGNCGPPVETPDGWLVLTHGVGPMRTYRIGALLLDLDDPTRVIGRLRHPLLSPSADEQDGYVPNVVYSCGALVHGETLVIPYGIGDSAIGFAAVPLPALLDALRESAPTPG</sequence>
<dbReference type="GO" id="GO:0016757">
    <property type="term" value="F:glycosyltransferase activity"/>
    <property type="evidence" value="ECO:0007669"/>
    <property type="project" value="UniProtKB-KW"/>
</dbReference>
<dbReference type="InterPro" id="IPR007184">
    <property type="entry name" value="Mannoside_phosphorylase"/>
</dbReference>
<evidence type="ECO:0000256" key="2">
    <source>
        <dbReference type="ARBA" id="ARBA00022679"/>
    </source>
</evidence>
<gene>
    <name evidence="4" type="ORF">H7I41_28555</name>
</gene>
<dbReference type="Gene3D" id="2.115.10.20">
    <property type="entry name" value="Glycosyl hydrolase domain, family 43"/>
    <property type="match status" value="1"/>
</dbReference>
<protein>
    <submittedName>
        <fullName evidence="4">Glycoside hydrolase family 130 protein</fullName>
    </submittedName>
</protein>
<reference evidence="4" key="1">
    <citation type="submission" date="2020-07" db="EMBL/GenBank/DDBJ databases">
        <authorList>
            <person name="Pettersson B.M.F."/>
            <person name="Behra P.R.K."/>
            <person name="Ramesh M."/>
            <person name="Das S."/>
            <person name="Dasgupta S."/>
            <person name="Kirsebom L.A."/>
        </authorList>
    </citation>
    <scope>NUCLEOTIDE SEQUENCE</scope>
    <source>
        <strain evidence="4">DSM 44615</strain>
    </source>
</reference>
<keyword evidence="2" id="KW-0808">Transferase</keyword>
<evidence type="ECO:0000256" key="3">
    <source>
        <dbReference type="ARBA" id="ARBA00024356"/>
    </source>
</evidence>
<dbReference type="InterPro" id="IPR023296">
    <property type="entry name" value="Glyco_hydro_beta-prop_sf"/>
</dbReference>
<keyword evidence="4" id="KW-0378">Hydrolase</keyword>
<evidence type="ECO:0000256" key="1">
    <source>
        <dbReference type="ARBA" id="ARBA00022676"/>
    </source>
</evidence>
<evidence type="ECO:0000313" key="4">
    <source>
        <dbReference type="EMBL" id="MCV7173878.1"/>
    </source>
</evidence>
<dbReference type="EMBL" id="JACKSJ010000257">
    <property type="protein sequence ID" value="MCV7173878.1"/>
    <property type="molecule type" value="Genomic_DNA"/>
</dbReference>
<dbReference type="SUPFAM" id="SSF75005">
    <property type="entry name" value="Arabinanase/levansucrase/invertase"/>
    <property type="match status" value="1"/>
</dbReference>
<dbReference type="RefSeq" id="WP_264016052.1">
    <property type="nucleotide sequence ID" value="NZ_JACKSJ010000257.1"/>
</dbReference>
<keyword evidence="5" id="KW-1185">Reference proteome</keyword>
<comment type="similarity">
    <text evidence="3">Belongs to the glycosyl hydrolase 130 family.</text>
</comment>
<keyword evidence="1" id="KW-0328">Glycosyltransferase</keyword>
<dbReference type="AlphaFoldDB" id="A0A9X2YTN4"/>
<dbReference type="CDD" id="cd18613">
    <property type="entry name" value="GH130"/>
    <property type="match status" value="1"/>
</dbReference>
<organism evidence="4 5">
    <name type="scientific">[Mycobacterium] manitobense</name>
    <dbReference type="NCBI Taxonomy" id="190147"/>
    <lineage>
        <taxon>Bacteria</taxon>
        <taxon>Bacillati</taxon>
        <taxon>Actinomycetota</taxon>
        <taxon>Actinomycetes</taxon>
        <taxon>Mycobacteriales</taxon>
        <taxon>Mycobacteriaceae</taxon>
        <taxon>Mycolicibacterium</taxon>
    </lineage>
</organism>
<dbReference type="GO" id="GO:0016787">
    <property type="term" value="F:hydrolase activity"/>
    <property type="evidence" value="ECO:0007669"/>
    <property type="project" value="UniProtKB-KW"/>
</dbReference>
<dbReference type="Pfam" id="PF04041">
    <property type="entry name" value="Glyco_hydro_130"/>
    <property type="match status" value="1"/>
</dbReference>
<dbReference type="PANTHER" id="PTHR34106:SF4">
    <property type="entry name" value="BLL5143 PROTEIN"/>
    <property type="match status" value="1"/>
</dbReference>
<dbReference type="Proteomes" id="UP001140293">
    <property type="component" value="Unassembled WGS sequence"/>
</dbReference>
<proteinExistence type="inferred from homology"/>
<accession>A0A9X2YTN4</accession>